<dbReference type="PROSITE" id="PS00028">
    <property type="entry name" value="ZINC_FINGER_C2H2_1"/>
    <property type="match status" value="5"/>
</dbReference>
<dbReference type="AlphaFoldDB" id="A0A3P9HEQ6"/>
<dbReference type="InterPro" id="IPR013087">
    <property type="entry name" value="Znf_C2H2_type"/>
</dbReference>
<feature type="domain" description="C2H2-type" evidence="10">
    <location>
        <begin position="190"/>
        <end position="217"/>
    </location>
</feature>
<feature type="domain" description="C2H2-type" evidence="10">
    <location>
        <begin position="159"/>
        <end position="186"/>
    </location>
</feature>
<reference key="1">
    <citation type="journal article" date="2007" name="Nature">
        <title>The medaka draft genome and insights into vertebrate genome evolution.</title>
        <authorList>
            <person name="Kasahara M."/>
            <person name="Naruse K."/>
            <person name="Sasaki S."/>
            <person name="Nakatani Y."/>
            <person name="Qu W."/>
            <person name="Ahsan B."/>
            <person name="Yamada T."/>
            <person name="Nagayasu Y."/>
            <person name="Doi K."/>
            <person name="Kasai Y."/>
            <person name="Jindo T."/>
            <person name="Kobayashi D."/>
            <person name="Shimada A."/>
            <person name="Toyoda A."/>
            <person name="Kuroki Y."/>
            <person name="Fujiyama A."/>
            <person name="Sasaki T."/>
            <person name="Shimizu A."/>
            <person name="Asakawa S."/>
            <person name="Shimizu N."/>
            <person name="Hashimoto S."/>
            <person name="Yang J."/>
            <person name="Lee Y."/>
            <person name="Matsushima K."/>
            <person name="Sugano S."/>
            <person name="Sakaizumi M."/>
            <person name="Narita T."/>
            <person name="Ohishi K."/>
            <person name="Haga S."/>
            <person name="Ohta F."/>
            <person name="Nomoto H."/>
            <person name="Nogata K."/>
            <person name="Morishita T."/>
            <person name="Endo T."/>
            <person name="Shin-I T."/>
            <person name="Takeda H."/>
            <person name="Morishita S."/>
            <person name="Kohara Y."/>
        </authorList>
    </citation>
    <scope>NUCLEOTIDE SEQUENCE [LARGE SCALE GENOMIC DNA]</scope>
    <source>
        <strain>Hd-rR</strain>
    </source>
</reference>
<feature type="domain" description="C2H2-type" evidence="10">
    <location>
        <begin position="281"/>
        <end position="301"/>
    </location>
</feature>
<dbReference type="Ensembl" id="ENSORLT00015004550.1">
    <property type="protein sequence ID" value="ENSORLP00015006245.1"/>
    <property type="gene ID" value="ENSORLG00015007128.1"/>
</dbReference>
<dbReference type="InterPro" id="IPR036236">
    <property type="entry name" value="Znf_C2H2_sf"/>
</dbReference>
<evidence type="ECO:0000256" key="6">
    <source>
        <dbReference type="ARBA" id="ARBA00023125"/>
    </source>
</evidence>
<keyword evidence="3" id="KW-0677">Repeat</keyword>
<name>A0A3P9HEQ6_ORYLA</name>
<feature type="domain" description="C2H2-type" evidence="10">
    <location>
        <begin position="219"/>
        <end position="252"/>
    </location>
</feature>
<accession>A0A3P9HEQ6</accession>
<keyword evidence="5" id="KW-0862">Zinc</keyword>
<dbReference type="PANTHER" id="PTHR24390:SF159">
    <property type="entry name" value="GROWTH FACTOR INDEPENDENT 1 TRANSCRIPTIONAL REPRESSOR"/>
    <property type="match status" value="1"/>
</dbReference>
<dbReference type="PROSITE" id="PS50157">
    <property type="entry name" value="ZINC_FINGER_C2H2_2"/>
    <property type="match status" value="7"/>
</dbReference>
<reference evidence="11" key="4">
    <citation type="submission" date="2025-09" db="UniProtKB">
        <authorList>
            <consortium name="Ensembl"/>
        </authorList>
    </citation>
    <scope>IDENTIFICATION</scope>
    <source>
        <strain evidence="11">HSOK</strain>
    </source>
</reference>
<keyword evidence="4 8" id="KW-0863">Zinc-finger</keyword>
<sequence>TSPQESTSDQVPESAPGSPPLSADAAHSVPTQPLVDAPPPRPPTSLSRETLILKPASPGSEPSGPPEQEKVGDLTPSRSELGPAEIQGRSLRRWESQAGKRFFCEHCDSGFHWKSDLKKHVELHKRKFFCQLCHESFLDEASLENHLSSHGSAQSLLPFRCPYCKRSYRREESLQNHLKRHQQVRPPKPFGCDQCKKTFRVKQSLENHLLRHEKWKQLLKCQLCDKTCRTSVSYRTGTALKRHKMIHTGEKPFTCHVCGARFSLNNNLKRHLRIHTGEKPFTCQDCGKSFSDNNKLKSHIKKLLLLFFLNN</sequence>
<keyword evidence="6" id="KW-0238">DNA-binding</keyword>
<keyword evidence="2" id="KW-0479">Metal-binding</keyword>
<dbReference type="GO" id="GO:0000122">
    <property type="term" value="P:negative regulation of transcription by RNA polymerase II"/>
    <property type="evidence" value="ECO:0007669"/>
    <property type="project" value="UniProtKB-ARBA"/>
</dbReference>
<dbReference type="FunFam" id="3.30.160.60:FF:000624">
    <property type="entry name" value="zinc finger protein 697"/>
    <property type="match status" value="1"/>
</dbReference>
<evidence type="ECO:0000256" key="8">
    <source>
        <dbReference type="PROSITE-ProRule" id="PRU00042"/>
    </source>
</evidence>
<keyword evidence="7" id="KW-0539">Nucleus</keyword>
<evidence type="ECO:0000259" key="10">
    <source>
        <dbReference type="PROSITE" id="PS50157"/>
    </source>
</evidence>
<dbReference type="Gene3D" id="3.30.160.60">
    <property type="entry name" value="Classic Zinc Finger"/>
    <property type="match status" value="5"/>
</dbReference>
<dbReference type="FunFam" id="3.30.160.60:FF:000100">
    <property type="entry name" value="Zinc finger 45-like"/>
    <property type="match status" value="1"/>
</dbReference>
<dbReference type="Pfam" id="PF12874">
    <property type="entry name" value="zf-met"/>
    <property type="match status" value="1"/>
</dbReference>
<evidence type="ECO:0000313" key="12">
    <source>
        <dbReference type="Proteomes" id="UP000265200"/>
    </source>
</evidence>
<evidence type="ECO:0000256" key="1">
    <source>
        <dbReference type="ARBA" id="ARBA00004123"/>
    </source>
</evidence>
<proteinExistence type="predicted"/>
<dbReference type="FunFam" id="3.30.160.60:FF:000912">
    <property type="entry name" value="Zinc finger protein 660"/>
    <property type="match status" value="1"/>
</dbReference>
<evidence type="ECO:0000256" key="7">
    <source>
        <dbReference type="ARBA" id="ARBA00023242"/>
    </source>
</evidence>
<feature type="domain" description="C2H2-type" evidence="10">
    <location>
        <begin position="102"/>
        <end position="124"/>
    </location>
</feature>
<feature type="domain" description="C2H2-type" evidence="10">
    <location>
        <begin position="128"/>
        <end position="155"/>
    </location>
</feature>
<evidence type="ECO:0000313" key="11">
    <source>
        <dbReference type="Ensembl" id="ENSORLP00015006245.1"/>
    </source>
</evidence>
<dbReference type="GO" id="GO:0005634">
    <property type="term" value="C:nucleus"/>
    <property type="evidence" value="ECO:0007669"/>
    <property type="project" value="UniProtKB-SubCell"/>
</dbReference>
<dbReference type="GO" id="GO:0045595">
    <property type="term" value="P:regulation of cell differentiation"/>
    <property type="evidence" value="ECO:0007669"/>
    <property type="project" value="UniProtKB-ARBA"/>
</dbReference>
<protein>
    <recommendedName>
        <fullName evidence="10">C2H2-type domain-containing protein</fullName>
    </recommendedName>
</protein>
<feature type="compositionally biased region" description="Polar residues" evidence="9">
    <location>
        <begin position="1"/>
        <end position="11"/>
    </location>
</feature>
<organism evidence="11 12">
    <name type="scientific">Oryzias latipes</name>
    <name type="common">Japanese rice fish</name>
    <name type="synonym">Japanese killifish</name>
    <dbReference type="NCBI Taxonomy" id="8090"/>
    <lineage>
        <taxon>Eukaryota</taxon>
        <taxon>Metazoa</taxon>
        <taxon>Chordata</taxon>
        <taxon>Craniata</taxon>
        <taxon>Vertebrata</taxon>
        <taxon>Euteleostomi</taxon>
        <taxon>Actinopterygii</taxon>
        <taxon>Neopterygii</taxon>
        <taxon>Teleostei</taxon>
        <taxon>Neoteleostei</taxon>
        <taxon>Acanthomorphata</taxon>
        <taxon>Ovalentaria</taxon>
        <taxon>Atherinomorphae</taxon>
        <taxon>Beloniformes</taxon>
        <taxon>Adrianichthyidae</taxon>
        <taxon>Oryziinae</taxon>
        <taxon>Oryzias</taxon>
    </lineage>
</organism>
<evidence type="ECO:0000256" key="5">
    <source>
        <dbReference type="ARBA" id="ARBA00022833"/>
    </source>
</evidence>
<evidence type="ECO:0000256" key="4">
    <source>
        <dbReference type="ARBA" id="ARBA00022771"/>
    </source>
</evidence>
<reference evidence="11" key="3">
    <citation type="submission" date="2025-08" db="UniProtKB">
        <authorList>
            <consortium name="Ensembl"/>
        </authorList>
    </citation>
    <scope>IDENTIFICATION</scope>
    <source>
        <strain evidence="11">HSOK</strain>
    </source>
</reference>
<dbReference type="PANTHER" id="PTHR24390">
    <property type="entry name" value="ZINC FINGER PROTEIN"/>
    <property type="match status" value="1"/>
</dbReference>
<dbReference type="Pfam" id="PF00096">
    <property type="entry name" value="zf-C2H2"/>
    <property type="match status" value="2"/>
</dbReference>
<feature type="region of interest" description="Disordered" evidence="9">
    <location>
        <begin position="1"/>
        <end position="91"/>
    </location>
</feature>
<evidence type="ECO:0000256" key="3">
    <source>
        <dbReference type="ARBA" id="ARBA00022737"/>
    </source>
</evidence>
<evidence type="ECO:0000256" key="9">
    <source>
        <dbReference type="SAM" id="MobiDB-lite"/>
    </source>
</evidence>
<feature type="domain" description="C2H2-type" evidence="10">
    <location>
        <begin position="253"/>
        <end position="280"/>
    </location>
</feature>
<reference evidence="11 12" key="2">
    <citation type="submission" date="2017-04" db="EMBL/GenBank/DDBJ databases">
        <title>CpG methylation of centromeres and impact of large insertions on vertebrate speciation.</title>
        <authorList>
            <person name="Ichikawa K."/>
            <person name="Yoshimura J."/>
            <person name="Morishita S."/>
        </authorList>
    </citation>
    <scope>NUCLEOTIDE SEQUENCE</scope>
    <source>
        <strain evidence="11 12">HSOK</strain>
    </source>
</reference>
<evidence type="ECO:0000256" key="2">
    <source>
        <dbReference type="ARBA" id="ARBA00022723"/>
    </source>
</evidence>
<dbReference type="Pfam" id="PF13465">
    <property type="entry name" value="zf-H2C2_2"/>
    <property type="match status" value="1"/>
</dbReference>
<dbReference type="SMART" id="SM00355">
    <property type="entry name" value="ZnF_C2H2"/>
    <property type="match status" value="7"/>
</dbReference>
<dbReference type="SUPFAM" id="SSF57667">
    <property type="entry name" value="beta-beta-alpha zinc fingers"/>
    <property type="match status" value="3"/>
</dbReference>
<dbReference type="GO" id="GO:0008270">
    <property type="term" value="F:zinc ion binding"/>
    <property type="evidence" value="ECO:0007669"/>
    <property type="project" value="UniProtKB-KW"/>
</dbReference>
<comment type="subcellular location">
    <subcellularLocation>
        <location evidence="1">Nucleus</location>
    </subcellularLocation>
</comment>
<dbReference type="Proteomes" id="UP000265200">
    <property type="component" value="Chromosome 13"/>
</dbReference>